<dbReference type="EMBL" id="KI671709">
    <property type="protein sequence ID" value="ETL45698.1"/>
    <property type="molecule type" value="Genomic_DNA"/>
</dbReference>
<organism evidence="1 2">
    <name type="scientific">Phytophthora nicotianae</name>
    <name type="common">Potato buckeye rot agent</name>
    <name type="synonym">Phytophthora parasitica</name>
    <dbReference type="NCBI Taxonomy" id="4792"/>
    <lineage>
        <taxon>Eukaryota</taxon>
        <taxon>Sar</taxon>
        <taxon>Stramenopiles</taxon>
        <taxon>Oomycota</taxon>
        <taxon>Peronosporomycetes</taxon>
        <taxon>Peronosporales</taxon>
        <taxon>Peronosporaceae</taxon>
        <taxon>Phytophthora</taxon>
    </lineage>
</organism>
<protein>
    <submittedName>
        <fullName evidence="1">Uncharacterized protein</fullName>
    </submittedName>
</protein>
<dbReference type="Proteomes" id="UP000053864">
    <property type="component" value="Unassembled WGS sequence"/>
</dbReference>
<name>W2JJE2_PHYNI</name>
<gene>
    <name evidence="1" type="ORF">L916_04245</name>
</gene>
<proteinExistence type="predicted"/>
<sequence length="111" mass="11996">MVLSKTTAIGIACSAYKTAINERSTNAVSGFRCTGLYPPSIVNMTKRLKLYTDGGAKANIGTEVWIKRKREEVRAEARCDVLVLPPAGKASKKARITVDIEGELVGNDARL</sequence>
<evidence type="ECO:0000313" key="1">
    <source>
        <dbReference type="EMBL" id="ETL45698.1"/>
    </source>
</evidence>
<accession>W2JJE2</accession>
<reference evidence="1 2" key="1">
    <citation type="submission" date="2013-11" db="EMBL/GenBank/DDBJ databases">
        <title>The Genome Sequence of Phytophthora parasitica CJ05E6.</title>
        <authorList>
            <consortium name="The Broad Institute Genomics Platform"/>
            <person name="Russ C."/>
            <person name="Tyler B."/>
            <person name="Panabieres F."/>
            <person name="Shan W."/>
            <person name="Tripathy S."/>
            <person name="Grunwald N."/>
            <person name="Machado M."/>
            <person name="Johnson C.S."/>
            <person name="Arredondo F."/>
            <person name="Hong C."/>
            <person name="Coffey M."/>
            <person name="Young S.K."/>
            <person name="Zeng Q."/>
            <person name="Gargeya S."/>
            <person name="Fitzgerald M."/>
            <person name="Abouelleil A."/>
            <person name="Alvarado L."/>
            <person name="Chapman S.B."/>
            <person name="Gainer-Dewar J."/>
            <person name="Goldberg J."/>
            <person name="Griggs A."/>
            <person name="Gujja S."/>
            <person name="Hansen M."/>
            <person name="Howarth C."/>
            <person name="Imamovic A."/>
            <person name="Ireland A."/>
            <person name="Larimer J."/>
            <person name="McCowan C."/>
            <person name="Murphy C."/>
            <person name="Pearson M."/>
            <person name="Poon T.W."/>
            <person name="Priest M."/>
            <person name="Roberts A."/>
            <person name="Saif S."/>
            <person name="Shea T."/>
            <person name="Sykes S."/>
            <person name="Wortman J."/>
            <person name="Nusbaum C."/>
            <person name="Birren B."/>
        </authorList>
    </citation>
    <scope>NUCLEOTIDE SEQUENCE [LARGE SCALE GENOMIC DNA]</scope>
    <source>
        <strain evidence="1 2">CJ05E6</strain>
    </source>
</reference>
<evidence type="ECO:0000313" key="2">
    <source>
        <dbReference type="Proteomes" id="UP000053864"/>
    </source>
</evidence>
<dbReference type="AlphaFoldDB" id="W2JJE2"/>